<feature type="region of interest" description="Disordered" evidence="1">
    <location>
        <begin position="332"/>
        <end position="353"/>
    </location>
</feature>
<dbReference type="EMBL" id="GG662699">
    <property type="protein sequence ID" value="EAR95946.2"/>
    <property type="molecule type" value="Genomic_DNA"/>
</dbReference>
<feature type="compositionally biased region" description="Polar residues" evidence="1">
    <location>
        <begin position="21"/>
        <end position="34"/>
    </location>
</feature>
<feature type="compositionally biased region" description="Polar residues" evidence="1">
    <location>
        <begin position="1"/>
        <end position="13"/>
    </location>
</feature>
<dbReference type="Proteomes" id="UP000009168">
    <property type="component" value="Unassembled WGS sequence"/>
</dbReference>
<reference evidence="3" key="1">
    <citation type="journal article" date="2006" name="PLoS Biol.">
        <title>Macronuclear genome sequence of the ciliate Tetrahymena thermophila, a model eukaryote.</title>
        <authorList>
            <person name="Eisen J.A."/>
            <person name="Coyne R.S."/>
            <person name="Wu M."/>
            <person name="Wu D."/>
            <person name="Thiagarajan M."/>
            <person name="Wortman J.R."/>
            <person name="Badger J.H."/>
            <person name="Ren Q."/>
            <person name="Amedeo P."/>
            <person name="Jones K.M."/>
            <person name="Tallon L.J."/>
            <person name="Delcher A.L."/>
            <person name="Salzberg S.L."/>
            <person name="Silva J.C."/>
            <person name="Haas B.J."/>
            <person name="Majoros W.H."/>
            <person name="Farzad M."/>
            <person name="Carlton J.M."/>
            <person name="Smith R.K. Jr."/>
            <person name="Garg J."/>
            <person name="Pearlman R.E."/>
            <person name="Karrer K.M."/>
            <person name="Sun L."/>
            <person name="Manning G."/>
            <person name="Elde N.C."/>
            <person name="Turkewitz A.P."/>
            <person name="Asai D.J."/>
            <person name="Wilkes D.E."/>
            <person name="Wang Y."/>
            <person name="Cai H."/>
            <person name="Collins K."/>
            <person name="Stewart B.A."/>
            <person name="Lee S.R."/>
            <person name="Wilamowska K."/>
            <person name="Weinberg Z."/>
            <person name="Ruzzo W.L."/>
            <person name="Wloga D."/>
            <person name="Gaertig J."/>
            <person name="Frankel J."/>
            <person name="Tsao C.-C."/>
            <person name="Gorovsky M.A."/>
            <person name="Keeling P.J."/>
            <person name="Waller R.F."/>
            <person name="Patron N.J."/>
            <person name="Cherry J.M."/>
            <person name="Stover N.A."/>
            <person name="Krieger C.J."/>
            <person name="del Toro C."/>
            <person name="Ryder H.F."/>
            <person name="Williamson S.C."/>
            <person name="Barbeau R.A."/>
            <person name="Hamilton E.P."/>
            <person name="Orias E."/>
        </authorList>
    </citation>
    <scope>NUCLEOTIDE SEQUENCE [LARGE SCALE GENOMIC DNA]</scope>
    <source>
        <strain evidence="3">SB210</strain>
    </source>
</reference>
<dbReference type="InParanoid" id="I7M7T2"/>
<name>I7M7T2_TETTS</name>
<feature type="compositionally biased region" description="Low complexity" evidence="1">
    <location>
        <begin position="87"/>
        <end position="98"/>
    </location>
</feature>
<dbReference type="KEGG" id="tet:TTHERM_00125120"/>
<dbReference type="GeneID" id="7840790"/>
<dbReference type="AlphaFoldDB" id="I7M7T2"/>
<keyword evidence="3" id="KW-1185">Reference proteome</keyword>
<evidence type="ECO:0000256" key="1">
    <source>
        <dbReference type="SAM" id="MobiDB-lite"/>
    </source>
</evidence>
<evidence type="ECO:0000313" key="3">
    <source>
        <dbReference type="Proteomes" id="UP000009168"/>
    </source>
</evidence>
<accession>I7M7T2</accession>
<feature type="region of interest" description="Disordered" evidence="1">
    <location>
        <begin position="1"/>
        <end position="34"/>
    </location>
</feature>
<dbReference type="RefSeq" id="XP_001016191.2">
    <property type="nucleotide sequence ID" value="XM_001016191.2"/>
</dbReference>
<feature type="region of interest" description="Disordered" evidence="1">
    <location>
        <begin position="87"/>
        <end position="116"/>
    </location>
</feature>
<gene>
    <name evidence="2" type="ORF">TTHERM_00125120</name>
</gene>
<evidence type="ECO:0000313" key="2">
    <source>
        <dbReference type="EMBL" id="EAR95946.2"/>
    </source>
</evidence>
<protein>
    <submittedName>
        <fullName evidence="2">Uncharacterized protein</fullName>
    </submittedName>
</protein>
<proteinExistence type="predicted"/>
<sequence>MSSQQKNMFTSSNERLRSNEHLSQSRSTTNNQRQMQLTTHQLQSPFELQIINREEFQCKQTPGIYFINNERIRNLGQRYDPQRSLLNSNRSRISQQNSPYSPFTSPEDAKNKKRDSSQYQAYFGYEEYEYTNQDKKEYTTIYYFKFFDKKNPNNDYFHEIVTQACLKKFYFSVMLKKLIGFLEQQNSNRYCDVFCNQVYYDRLIQVIDPNYQPQTPQQKRSFENLEQTKQKYLNSKLKFTIRKISQDEISSTYLDQKDFPCQQFSSIRIPNQYSCHESEEFLRTEEFNHYLDKDLKDLFNIKSKQKIKNEFIEFNGPKYEEEENEILPYYHSPVHRDNSRSRSRSPLKCVRYD</sequence>
<organism evidence="2 3">
    <name type="scientific">Tetrahymena thermophila (strain SB210)</name>
    <dbReference type="NCBI Taxonomy" id="312017"/>
    <lineage>
        <taxon>Eukaryota</taxon>
        <taxon>Sar</taxon>
        <taxon>Alveolata</taxon>
        <taxon>Ciliophora</taxon>
        <taxon>Intramacronucleata</taxon>
        <taxon>Oligohymenophorea</taxon>
        <taxon>Hymenostomatida</taxon>
        <taxon>Tetrahymenina</taxon>
        <taxon>Tetrahymenidae</taxon>
        <taxon>Tetrahymena</taxon>
    </lineage>
</organism>
<feature type="compositionally biased region" description="Basic and acidic residues" evidence="1">
    <location>
        <begin position="107"/>
        <end position="116"/>
    </location>
</feature>